<dbReference type="Pfam" id="PF00293">
    <property type="entry name" value="NUDIX"/>
    <property type="match status" value="1"/>
</dbReference>
<evidence type="ECO:0000259" key="3">
    <source>
        <dbReference type="PROSITE" id="PS51462"/>
    </source>
</evidence>
<dbReference type="PRINTS" id="PR00502">
    <property type="entry name" value="NUDIXFAMILY"/>
</dbReference>
<dbReference type="InterPro" id="IPR051325">
    <property type="entry name" value="Nudix_hydrolase_domain"/>
</dbReference>
<dbReference type="RefSeq" id="WP_061833277.1">
    <property type="nucleotide sequence ID" value="NZ_LUKE01000001.1"/>
</dbReference>
<keyword evidence="1 2" id="KW-0378">Hydrolase</keyword>
<dbReference type="OrthoDB" id="7066556at2"/>
<comment type="caution">
    <text evidence="4">The sequence shown here is derived from an EMBL/GenBank/DDBJ whole genome shotgun (WGS) entry which is preliminary data.</text>
</comment>
<dbReference type="GO" id="GO:0006754">
    <property type="term" value="P:ATP biosynthetic process"/>
    <property type="evidence" value="ECO:0007669"/>
    <property type="project" value="TreeGrafter"/>
</dbReference>
<dbReference type="InterPro" id="IPR015797">
    <property type="entry name" value="NUDIX_hydrolase-like_dom_sf"/>
</dbReference>
<dbReference type="GO" id="GO:0004081">
    <property type="term" value="F:bis(5'-nucleosyl)-tetraphosphatase (asymmetrical) activity"/>
    <property type="evidence" value="ECO:0007669"/>
    <property type="project" value="TreeGrafter"/>
</dbReference>
<dbReference type="PANTHER" id="PTHR21340">
    <property type="entry name" value="DIADENOSINE 5,5-P1,P4-TETRAPHOSPHATE PYROPHOSPHOHYDROLASE MUTT"/>
    <property type="match status" value="1"/>
</dbReference>
<dbReference type="AlphaFoldDB" id="A0A150WMK7"/>
<evidence type="ECO:0000256" key="2">
    <source>
        <dbReference type="RuleBase" id="RU003476"/>
    </source>
</evidence>
<dbReference type="PROSITE" id="PS00893">
    <property type="entry name" value="NUDIX_BOX"/>
    <property type="match status" value="1"/>
</dbReference>
<reference evidence="4 5" key="1">
    <citation type="submission" date="2016-03" db="EMBL/GenBank/DDBJ databases">
        <authorList>
            <person name="Ploux O."/>
        </authorList>
    </citation>
    <scope>NUCLEOTIDE SEQUENCE [LARGE SCALE GENOMIC DNA]</scope>
    <source>
        <strain evidence="4 5">R0</strain>
    </source>
</reference>
<comment type="similarity">
    <text evidence="2">Belongs to the Nudix hydrolase family.</text>
</comment>
<dbReference type="Gene3D" id="3.90.79.10">
    <property type="entry name" value="Nucleoside Triphosphate Pyrophosphohydrolase"/>
    <property type="match status" value="1"/>
</dbReference>
<sequence>MRTLSAGIIPIHRKQGKTLFLILRSYKYWDFPKGTVEEGEDPFQTALRELKEESGIEDVEFPVGKIFVETEPYANGKVARYYLGEVNSLNVVLGLSPELCRPEHHEYRWVTESEASRLLNDRLLKILNWAVQNL</sequence>
<dbReference type="InterPro" id="IPR020084">
    <property type="entry name" value="NUDIX_hydrolase_CS"/>
</dbReference>
<dbReference type="GO" id="GO:0006167">
    <property type="term" value="P:AMP biosynthetic process"/>
    <property type="evidence" value="ECO:0007669"/>
    <property type="project" value="TreeGrafter"/>
</dbReference>
<dbReference type="PANTHER" id="PTHR21340:SF0">
    <property type="entry name" value="BIS(5'-NUCLEOSYL)-TETRAPHOSPHATASE [ASYMMETRICAL]"/>
    <property type="match status" value="1"/>
</dbReference>
<proteinExistence type="inferred from homology"/>
<keyword evidence="5" id="KW-1185">Reference proteome</keyword>
<gene>
    <name evidence="4" type="ORF">AZI86_01265</name>
</gene>
<dbReference type="EMBL" id="LUKE01000001">
    <property type="protein sequence ID" value="KYG65733.1"/>
    <property type="molecule type" value="Genomic_DNA"/>
</dbReference>
<protein>
    <recommendedName>
        <fullName evidence="3">Nudix hydrolase domain-containing protein</fullName>
    </recommendedName>
</protein>
<name>A0A150WMK7_BDEBC</name>
<evidence type="ECO:0000256" key="1">
    <source>
        <dbReference type="ARBA" id="ARBA00022801"/>
    </source>
</evidence>
<dbReference type="Proteomes" id="UP000075320">
    <property type="component" value="Unassembled WGS sequence"/>
</dbReference>
<evidence type="ECO:0000313" key="4">
    <source>
        <dbReference type="EMBL" id="KYG65733.1"/>
    </source>
</evidence>
<dbReference type="InterPro" id="IPR000086">
    <property type="entry name" value="NUDIX_hydrolase_dom"/>
</dbReference>
<dbReference type="SUPFAM" id="SSF55811">
    <property type="entry name" value="Nudix"/>
    <property type="match status" value="1"/>
</dbReference>
<dbReference type="PROSITE" id="PS51462">
    <property type="entry name" value="NUDIX"/>
    <property type="match status" value="1"/>
</dbReference>
<organism evidence="4 5">
    <name type="scientific">Bdellovibrio bacteriovorus</name>
    <dbReference type="NCBI Taxonomy" id="959"/>
    <lineage>
        <taxon>Bacteria</taxon>
        <taxon>Pseudomonadati</taxon>
        <taxon>Bdellovibrionota</taxon>
        <taxon>Bdellovibrionia</taxon>
        <taxon>Bdellovibrionales</taxon>
        <taxon>Pseudobdellovibrionaceae</taxon>
        <taxon>Bdellovibrio</taxon>
    </lineage>
</organism>
<dbReference type="InterPro" id="IPR020476">
    <property type="entry name" value="Nudix_hydrolase"/>
</dbReference>
<accession>A0A150WMK7</accession>
<feature type="domain" description="Nudix hydrolase" evidence="3">
    <location>
        <begin position="1"/>
        <end position="132"/>
    </location>
</feature>
<evidence type="ECO:0000313" key="5">
    <source>
        <dbReference type="Proteomes" id="UP000075320"/>
    </source>
</evidence>